<gene>
    <name evidence="1" type="ORF">JIR001_20770</name>
</gene>
<dbReference type="AlphaFoldDB" id="A0A8D5UFS0"/>
<dbReference type="KEGG" id="pabs:JIR001_20770"/>
<reference evidence="1" key="1">
    <citation type="journal article" date="2013" name="Int. J. Syst. Evol. Microbiol.">
        <title>Polycladomyces abyssicola gen. nov., sp. nov., a thermophilic filamentous bacterium isolated from hemipelagic sediment.</title>
        <authorList>
            <person name="Tsubouchi T."/>
            <person name="Shimane Y."/>
            <person name="Mori K."/>
            <person name="Usui K."/>
            <person name="Hiraki T."/>
            <person name="Tame A."/>
            <person name="Uematsu K."/>
            <person name="Maruyama T."/>
            <person name="Hatada Y."/>
        </authorList>
    </citation>
    <scope>NUCLEOTIDE SEQUENCE</scope>
    <source>
        <strain evidence="1">JIR-001</strain>
    </source>
</reference>
<proteinExistence type="predicted"/>
<dbReference type="RefSeq" id="WP_212772645.1">
    <property type="nucleotide sequence ID" value="NZ_AP024601.1"/>
</dbReference>
<keyword evidence="2" id="KW-1185">Reference proteome</keyword>
<dbReference type="Proteomes" id="UP000677436">
    <property type="component" value="Chromosome"/>
</dbReference>
<evidence type="ECO:0000313" key="2">
    <source>
        <dbReference type="Proteomes" id="UP000677436"/>
    </source>
</evidence>
<name>A0A8D5UFS0_9BACL</name>
<accession>A0A8D5UFS0</accession>
<sequence>MTARYWLVPVTRLTPLTLGEERIRLDQTAAERLIWIARRAHPRLILPMKITRMIQQEQDTCGMFRQRLEVDGPIVLNGKPWSLSGCACRWAESLLGGEDALALARHFDGHALGTTLVRWWSQGFRTGLLVEPEGKRVSENRCS</sequence>
<reference evidence="1" key="2">
    <citation type="journal article" date="2021" name="Microbiol. Resour. Announc.">
        <title>Complete Genome Sequence of Polycladomyces abyssicola JIR-001T, Isolated from Hemipelagic Sediment in Deep Seawater.</title>
        <authorList>
            <person name="Tsubouchi T."/>
            <person name="Kaneko Y."/>
        </authorList>
    </citation>
    <scope>NUCLEOTIDE SEQUENCE</scope>
    <source>
        <strain evidence="1">JIR-001</strain>
    </source>
</reference>
<evidence type="ECO:0000313" key="1">
    <source>
        <dbReference type="EMBL" id="BCU82294.1"/>
    </source>
</evidence>
<protein>
    <submittedName>
        <fullName evidence="1">Uncharacterized protein</fullName>
    </submittedName>
</protein>
<dbReference type="EMBL" id="AP024601">
    <property type="protein sequence ID" value="BCU82294.1"/>
    <property type="molecule type" value="Genomic_DNA"/>
</dbReference>
<organism evidence="1 2">
    <name type="scientific">Polycladomyces abyssicola</name>
    <dbReference type="NCBI Taxonomy" id="1125966"/>
    <lineage>
        <taxon>Bacteria</taxon>
        <taxon>Bacillati</taxon>
        <taxon>Bacillota</taxon>
        <taxon>Bacilli</taxon>
        <taxon>Bacillales</taxon>
        <taxon>Thermoactinomycetaceae</taxon>
        <taxon>Polycladomyces</taxon>
    </lineage>
</organism>